<accession>A0A5N6W528</accession>
<dbReference type="Proteomes" id="UP000325433">
    <property type="component" value="Unassembled WGS sequence"/>
</dbReference>
<proteinExistence type="predicted"/>
<name>A0A5N6W528_9EURO</name>
<dbReference type="AlphaFoldDB" id="A0A5N6W528"/>
<dbReference type="SUPFAM" id="SSF69118">
    <property type="entry name" value="AhpD-like"/>
    <property type="match status" value="1"/>
</dbReference>
<reference evidence="2" key="1">
    <citation type="submission" date="2019-04" db="EMBL/GenBank/DDBJ databases">
        <title>Friends and foes A comparative genomics studyof 23 Aspergillus species from section Flavi.</title>
        <authorList>
            <consortium name="DOE Joint Genome Institute"/>
            <person name="Kjaerbolling I."/>
            <person name="Vesth T."/>
            <person name="Frisvad J.C."/>
            <person name="Nybo J.L."/>
            <person name="Theobald S."/>
            <person name="Kildgaard S."/>
            <person name="Isbrandt T."/>
            <person name="Kuo A."/>
            <person name="Sato A."/>
            <person name="Lyhne E.K."/>
            <person name="Kogle M.E."/>
            <person name="Wiebenga A."/>
            <person name="Kun R.S."/>
            <person name="Lubbers R.J."/>
            <person name="Makela M.R."/>
            <person name="Barry K."/>
            <person name="Chovatia M."/>
            <person name="Clum A."/>
            <person name="Daum C."/>
            <person name="Haridas S."/>
            <person name="He G."/>
            <person name="LaButti K."/>
            <person name="Lipzen A."/>
            <person name="Mondo S."/>
            <person name="Riley R."/>
            <person name="Salamov A."/>
            <person name="Simmons B.A."/>
            <person name="Magnuson J.K."/>
            <person name="Henrissat B."/>
            <person name="Mortensen U.H."/>
            <person name="Larsen T.O."/>
            <person name="Devries R.P."/>
            <person name="Grigoriev I.V."/>
            <person name="Machida M."/>
            <person name="Baker S.E."/>
            <person name="Andersen M.R."/>
        </authorList>
    </citation>
    <scope>NUCLEOTIDE SEQUENCE [LARGE SCALE GENOMIC DNA]</scope>
    <source>
        <strain evidence="2">CBS 130015</strain>
    </source>
</reference>
<sequence length="250" mass="27975">MTAKLDHNLVQRLAAHGDSNPRFKWYITTIVALSSFNFPEEIGPLYTHLLEQYIPPEDHAKETRKIKEALVKAAGLHGAAKTGNAVRELYLSTPPHLVDNTCYRYGSTRTPLAMLAAYSHSSNDDEHTAAVARGDAFLKSLYRDVPDLNTEDDFVRKCCPDYFYVVSQLLYPHVFSFDKILDKLESSQAIITALISINCKGQAHNHMKGMMWNGATREEVANIRDSIVLLAHHLGVQFRDGPVLVPADPN</sequence>
<dbReference type="Gene3D" id="1.20.1290.10">
    <property type="entry name" value="AhpD-like"/>
    <property type="match status" value="1"/>
</dbReference>
<protein>
    <recommendedName>
        <fullName evidence="3">AhpD-like protein</fullName>
    </recommendedName>
</protein>
<dbReference type="InterPro" id="IPR029032">
    <property type="entry name" value="AhpD-like"/>
</dbReference>
<dbReference type="PANTHER" id="PTHR28180">
    <property type="entry name" value="CONSERVED MITOCHONDRIAL PROTEIN-RELATED"/>
    <property type="match status" value="1"/>
</dbReference>
<dbReference type="InterPro" id="IPR052999">
    <property type="entry name" value="PTS1_Protein"/>
</dbReference>
<dbReference type="EMBL" id="ML738309">
    <property type="protein sequence ID" value="KAE8315903.1"/>
    <property type="molecule type" value="Genomic_DNA"/>
</dbReference>
<evidence type="ECO:0000313" key="1">
    <source>
        <dbReference type="EMBL" id="KAE8315903.1"/>
    </source>
</evidence>
<keyword evidence="2" id="KW-1185">Reference proteome</keyword>
<evidence type="ECO:0000313" key="2">
    <source>
        <dbReference type="Proteomes" id="UP000325433"/>
    </source>
</evidence>
<evidence type="ECO:0008006" key="3">
    <source>
        <dbReference type="Google" id="ProtNLM"/>
    </source>
</evidence>
<gene>
    <name evidence="1" type="ORF">BDV41DRAFT_574285</name>
</gene>
<organism evidence="1 2">
    <name type="scientific">Aspergillus transmontanensis</name>
    <dbReference type="NCBI Taxonomy" id="1034304"/>
    <lineage>
        <taxon>Eukaryota</taxon>
        <taxon>Fungi</taxon>
        <taxon>Dikarya</taxon>
        <taxon>Ascomycota</taxon>
        <taxon>Pezizomycotina</taxon>
        <taxon>Eurotiomycetes</taxon>
        <taxon>Eurotiomycetidae</taxon>
        <taxon>Eurotiales</taxon>
        <taxon>Aspergillaceae</taxon>
        <taxon>Aspergillus</taxon>
        <taxon>Aspergillus subgen. Circumdati</taxon>
    </lineage>
</organism>